<dbReference type="Gene3D" id="3.90.1180.10">
    <property type="entry name" value="Ribosomal protein L13"/>
    <property type="match status" value="1"/>
</dbReference>
<dbReference type="GO" id="GO:0006412">
    <property type="term" value="P:translation"/>
    <property type="evidence" value="ECO:0007669"/>
    <property type="project" value="InterPro"/>
</dbReference>
<dbReference type="InterPro" id="IPR005823">
    <property type="entry name" value="Ribosomal_uL13_bac-type"/>
</dbReference>
<proteinExistence type="inferred from homology"/>
<dbReference type="SUPFAM" id="SSF52161">
    <property type="entry name" value="Ribosomal protein L13"/>
    <property type="match status" value="1"/>
</dbReference>
<comment type="similarity">
    <text evidence="1">Belongs to the universal ribosomal protein uL13 family.</text>
</comment>
<evidence type="ECO:0000256" key="2">
    <source>
        <dbReference type="ARBA" id="ARBA00022980"/>
    </source>
</evidence>
<dbReference type="InterPro" id="IPR036899">
    <property type="entry name" value="Ribosomal_uL13_sf"/>
</dbReference>
<keyword evidence="2 4" id="KW-0689">Ribosomal protein</keyword>
<protein>
    <submittedName>
        <fullName evidence="4">50S ribosomal protein L13</fullName>
    </submittedName>
</protein>
<accession>A0A5J4QVL2</accession>
<dbReference type="GO" id="GO:0022625">
    <property type="term" value="C:cytosolic large ribosomal subunit"/>
    <property type="evidence" value="ECO:0007669"/>
    <property type="project" value="TreeGrafter"/>
</dbReference>
<evidence type="ECO:0000313" key="4">
    <source>
        <dbReference type="EMBL" id="KAA6325218.1"/>
    </source>
</evidence>
<dbReference type="NCBIfam" id="TIGR01066">
    <property type="entry name" value="rplM_bact"/>
    <property type="match status" value="1"/>
</dbReference>
<sequence length="153" mass="16867">MNTLSYKTISANKATVTKEWVVVDAADQVLGRLGAKVANLLRGKHKPNFTPHVDCGDNVIIINANKVKLTGNKWNDRVYLSYSGYPGGQRAITPARLQARPNGDDRLLRKVVKGMLPKNKLGAQLLGNMYVYSGNEHKHAAQSPKSIDINLFK</sequence>
<dbReference type="EMBL" id="SNRY01002408">
    <property type="protein sequence ID" value="KAA6325218.1"/>
    <property type="molecule type" value="Genomic_DNA"/>
</dbReference>
<evidence type="ECO:0000256" key="1">
    <source>
        <dbReference type="ARBA" id="ARBA00006227"/>
    </source>
</evidence>
<dbReference type="InterPro" id="IPR023563">
    <property type="entry name" value="Ribosomal_uL13_CS"/>
</dbReference>
<dbReference type="PROSITE" id="PS00783">
    <property type="entry name" value="RIBOSOMAL_L13"/>
    <property type="match status" value="1"/>
</dbReference>
<dbReference type="PIRSF" id="PIRSF002181">
    <property type="entry name" value="Ribosomal_L13"/>
    <property type="match status" value="1"/>
</dbReference>
<dbReference type="GO" id="GO:0017148">
    <property type="term" value="P:negative regulation of translation"/>
    <property type="evidence" value="ECO:0007669"/>
    <property type="project" value="TreeGrafter"/>
</dbReference>
<dbReference type="PANTHER" id="PTHR11545:SF2">
    <property type="entry name" value="LARGE RIBOSOMAL SUBUNIT PROTEIN UL13M"/>
    <property type="match status" value="1"/>
</dbReference>
<dbReference type="GO" id="GO:0003735">
    <property type="term" value="F:structural constituent of ribosome"/>
    <property type="evidence" value="ECO:0007669"/>
    <property type="project" value="InterPro"/>
</dbReference>
<comment type="caution">
    <text evidence="4">The sequence shown here is derived from an EMBL/GenBank/DDBJ whole genome shotgun (WGS) entry which is preliminary data.</text>
</comment>
<organism evidence="4">
    <name type="scientific">termite gut metagenome</name>
    <dbReference type="NCBI Taxonomy" id="433724"/>
    <lineage>
        <taxon>unclassified sequences</taxon>
        <taxon>metagenomes</taxon>
        <taxon>organismal metagenomes</taxon>
    </lineage>
</organism>
<dbReference type="CDD" id="cd00392">
    <property type="entry name" value="Ribosomal_L13"/>
    <property type="match status" value="1"/>
</dbReference>
<evidence type="ECO:0000256" key="3">
    <source>
        <dbReference type="ARBA" id="ARBA00023274"/>
    </source>
</evidence>
<dbReference type="InterPro" id="IPR005822">
    <property type="entry name" value="Ribosomal_uL13"/>
</dbReference>
<keyword evidence="3" id="KW-0687">Ribonucleoprotein</keyword>
<name>A0A5J4QVL2_9ZZZZ</name>
<dbReference type="HAMAP" id="MF_01366">
    <property type="entry name" value="Ribosomal_uL13"/>
    <property type="match status" value="1"/>
</dbReference>
<dbReference type="PANTHER" id="PTHR11545">
    <property type="entry name" value="RIBOSOMAL PROTEIN L13"/>
    <property type="match status" value="1"/>
</dbReference>
<gene>
    <name evidence="4" type="ORF">EZS27_025543</name>
</gene>
<dbReference type="AlphaFoldDB" id="A0A5J4QVL2"/>
<reference evidence="4" key="1">
    <citation type="submission" date="2019-03" db="EMBL/GenBank/DDBJ databases">
        <title>Single cell metagenomics reveals metabolic interactions within the superorganism composed of flagellate Streblomastix strix and complex community of Bacteroidetes bacteria on its surface.</title>
        <authorList>
            <person name="Treitli S.C."/>
            <person name="Kolisko M."/>
            <person name="Husnik F."/>
            <person name="Keeling P."/>
            <person name="Hampl V."/>
        </authorList>
    </citation>
    <scope>NUCLEOTIDE SEQUENCE</scope>
    <source>
        <strain evidence="4">STM</strain>
    </source>
</reference>
<dbReference type="Pfam" id="PF00572">
    <property type="entry name" value="Ribosomal_L13"/>
    <property type="match status" value="1"/>
</dbReference>
<dbReference type="GO" id="GO:0003729">
    <property type="term" value="F:mRNA binding"/>
    <property type="evidence" value="ECO:0007669"/>
    <property type="project" value="TreeGrafter"/>
</dbReference>